<proteinExistence type="predicted"/>
<sequence length="49" mass="5225">MTAPRAYVIACLRDAEVGPENAEYLERIEATTAPHGGRYLVHGGQLVGA</sequence>
<organism evidence="1 2">
    <name type="scientific">Streptomyces chisholmiae</name>
    <dbReference type="NCBI Taxonomy" id="3075540"/>
    <lineage>
        <taxon>Bacteria</taxon>
        <taxon>Bacillati</taxon>
        <taxon>Actinomycetota</taxon>
        <taxon>Actinomycetes</taxon>
        <taxon>Kitasatosporales</taxon>
        <taxon>Streptomycetaceae</taxon>
        <taxon>Streptomyces</taxon>
    </lineage>
</organism>
<dbReference type="RefSeq" id="WP_311664427.1">
    <property type="nucleotide sequence ID" value="NZ_JAVREO010000002.1"/>
</dbReference>
<dbReference type="EMBL" id="JAVREO010000002">
    <property type="protein sequence ID" value="MDT0265256.1"/>
    <property type="molecule type" value="Genomic_DNA"/>
</dbReference>
<reference evidence="2" key="1">
    <citation type="submission" date="2023-07" db="EMBL/GenBank/DDBJ databases">
        <title>30 novel species of actinomycetes from the DSMZ collection.</title>
        <authorList>
            <person name="Nouioui I."/>
        </authorList>
    </citation>
    <scope>NUCLEOTIDE SEQUENCE [LARGE SCALE GENOMIC DNA]</scope>
    <source>
        <strain evidence="2">DSM 44915</strain>
    </source>
</reference>
<evidence type="ECO:0000313" key="1">
    <source>
        <dbReference type="EMBL" id="MDT0265256.1"/>
    </source>
</evidence>
<protein>
    <submittedName>
        <fullName evidence="1">DUF1330 domain-containing protein</fullName>
    </submittedName>
</protein>
<keyword evidence="2" id="KW-1185">Reference proteome</keyword>
<gene>
    <name evidence="1" type="ORF">RM844_03010</name>
</gene>
<comment type="caution">
    <text evidence="1">The sequence shown here is derived from an EMBL/GenBank/DDBJ whole genome shotgun (WGS) entry which is preliminary data.</text>
</comment>
<accession>A0ABU2JJU3</accession>
<evidence type="ECO:0000313" key="2">
    <source>
        <dbReference type="Proteomes" id="UP001183410"/>
    </source>
</evidence>
<name>A0ABU2JJU3_9ACTN</name>
<dbReference type="Proteomes" id="UP001183410">
    <property type="component" value="Unassembled WGS sequence"/>
</dbReference>